<sequence>MLKVNVILGKTSFTEYMIKKLQEDYENILIVMDYNHLDETEPIIENGALYCSPNQAKTYIEIAGEVSFHRYGYVKPRLNN</sequence>
<organism evidence="1 2">
    <name type="scientific">Psychrobacillus faecigallinarum</name>
    <dbReference type="NCBI Taxonomy" id="2762235"/>
    <lineage>
        <taxon>Bacteria</taxon>
        <taxon>Bacillati</taxon>
        <taxon>Bacillota</taxon>
        <taxon>Bacilli</taxon>
        <taxon>Bacillales</taxon>
        <taxon>Bacillaceae</taxon>
        <taxon>Psychrobacillus</taxon>
    </lineage>
</organism>
<gene>
    <name evidence="1" type="ORF">H9650_03505</name>
</gene>
<comment type="caution">
    <text evidence="1">The sequence shown here is derived from an EMBL/GenBank/DDBJ whole genome shotgun (WGS) entry which is preliminary data.</text>
</comment>
<name>A0ABR8R5W9_9BACI</name>
<reference evidence="1 2" key="1">
    <citation type="submission" date="2020-08" db="EMBL/GenBank/DDBJ databases">
        <title>A Genomic Blueprint of the Chicken Gut Microbiome.</title>
        <authorList>
            <person name="Gilroy R."/>
            <person name="Ravi A."/>
            <person name="Getino M."/>
            <person name="Pursley I."/>
            <person name="Horton D.L."/>
            <person name="Alikhan N.-F."/>
            <person name="Baker D."/>
            <person name="Gharbi K."/>
            <person name="Hall N."/>
            <person name="Watson M."/>
            <person name="Adriaenssens E.M."/>
            <person name="Foster-Nyarko E."/>
            <person name="Jarju S."/>
            <person name="Secka A."/>
            <person name="Antonio M."/>
            <person name="Oren A."/>
            <person name="Chaudhuri R."/>
            <person name="La Ragione R.M."/>
            <person name="Hildebrand F."/>
            <person name="Pallen M.J."/>
        </authorList>
    </citation>
    <scope>NUCLEOTIDE SEQUENCE [LARGE SCALE GENOMIC DNA]</scope>
    <source>
        <strain evidence="1 2">Sa2BUA9</strain>
    </source>
</reference>
<evidence type="ECO:0000313" key="1">
    <source>
        <dbReference type="EMBL" id="MBD7943174.1"/>
    </source>
</evidence>
<keyword evidence="2" id="KW-1185">Reference proteome</keyword>
<dbReference type="Proteomes" id="UP000640786">
    <property type="component" value="Unassembled WGS sequence"/>
</dbReference>
<proteinExistence type="predicted"/>
<dbReference type="EMBL" id="JACSQO010000001">
    <property type="protein sequence ID" value="MBD7943174.1"/>
    <property type="molecule type" value="Genomic_DNA"/>
</dbReference>
<protein>
    <submittedName>
        <fullName evidence="1">Uncharacterized protein</fullName>
    </submittedName>
</protein>
<dbReference type="RefSeq" id="WP_144537341.1">
    <property type="nucleotide sequence ID" value="NZ_JACSQO010000001.1"/>
</dbReference>
<accession>A0ABR8R5W9</accession>
<evidence type="ECO:0000313" key="2">
    <source>
        <dbReference type="Proteomes" id="UP000640786"/>
    </source>
</evidence>